<dbReference type="EMBL" id="AMQN01015685">
    <property type="status" value="NOT_ANNOTATED_CDS"/>
    <property type="molecule type" value="Genomic_DNA"/>
</dbReference>
<gene>
    <name evidence="2" type="ORF">CAPTEDRAFT_215542</name>
</gene>
<feature type="region of interest" description="Disordered" evidence="1">
    <location>
        <begin position="248"/>
        <end position="292"/>
    </location>
</feature>
<feature type="compositionally biased region" description="Low complexity" evidence="1">
    <location>
        <begin position="166"/>
        <end position="180"/>
    </location>
</feature>
<dbReference type="OMA" id="LPAIPSX"/>
<dbReference type="EnsemblMetazoa" id="CapteT215542">
    <property type="protein sequence ID" value="CapteP215542"/>
    <property type="gene ID" value="CapteG215542"/>
</dbReference>
<evidence type="ECO:0000313" key="3">
    <source>
        <dbReference type="EnsemblMetazoa" id="CapteP215542"/>
    </source>
</evidence>
<evidence type="ECO:0000313" key="4">
    <source>
        <dbReference type="Proteomes" id="UP000014760"/>
    </source>
</evidence>
<accession>R7T8T6</accession>
<dbReference type="HOGENOM" id="CLU_590870_0_0_1"/>
<keyword evidence="4" id="KW-1185">Reference proteome</keyword>
<proteinExistence type="predicted"/>
<reference evidence="2 4" key="2">
    <citation type="journal article" date="2013" name="Nature">
        <title>Insights into bilaterian evolution from three spiralian genomes.</title>
        <authorList>
            <person name="Simakov O."/>
            <person name="Marletaz F."/>
            <person name="Cho S.J."/>
            <person name="Edsinger-Gonzales E."/>
            <person name="Havlak P."/>
            <person name="Hellsten U."/>
            <person name="Kuo D.H."/>
            <person name="Larsson T."/>
            <person name="Lv J."/>
            <person name="Arendt D."/>
            <person name="Savage R."/>
            <person name="Osoegawa K."/>
            <person name="de Jong P."/>
            <person name="Grimwood J."/>
            <person name="Chapman J.A."/>
            <person name="Shapiro H."/>
            <person name="Aerts A."/>
            <person name="Otillar R.P."/>
            <person name="Terry A.Y."/>
            <person name="Boore J.L."/>
            <person name="Grigoriev I.V."/>
            <person name="Lindberg D.R."/>
            <person name="Seaver E.C."/>
            <person name="Weisblat D.A."/>
            <person name="Putnam N.H."/>
            <person name="Rokhsar D.S."/>
        </authorList>
    </citation>
    <scope>NUCLEOTIDE SEQUENCE</scope>
    <source>
        <strain evidence="2 4">I ESC-2004</strain>
    </source>
</reference>
<evidence type="ECO:0000313" key="2">
    <source>
        <dbReference type="EMBL" id="ELT87810.1"/>
    </source>
</evidence>
<dbReference type="Proteomes" id="UP000014760">
    <property type="component" value="Unassembled WGS sequence"/>
</dbReference>
<dbReference type="AlphaFoldDB" id="R7T8T6"/>
<organism evidence="2">
    <name type="scientific">Capitella teleta</name>
    <name type="common">Polychaete worm</name>
    <dbReference type="NCBI Taxonomy" id="283909"/>
    <lineage>
        <taxon>Eukaryota</taxon>
        <taxon>Metazoa</taxon>
        <taxon>Spiralia</taxon>
        <taxon>Lophotrochozoa</taxon>
        <taxon>Annelida</taxon>
        <taxon>Polychaeta</taxon>
        <taxon>Sedentaria</taxon>
        <taxon>Scolecida</taxon>
        <taxon>Capitellidae</taxon>
        <taxon>Capitella</taxon>
    </lineage>
</organism>
<protein>
    <submittedName>
        <fullName evidence="2 3">Uncharacterized protein</fullName>
    </submittedName>
</protein>
<feature type="compositionally biased region" description="Basic and acidic residues" evidence="1">
    <location>
        <begin position="10"/>
        <end position="28"/>
    </location>
</feature>
<feature type="region of interest" description="Disordered" evidence="1">
    <location>
        <begin position="152"/>
        <end position="182"/>
    </location>
</feature>
<dbReference type="EMBL" id="KB312144">
    <property type="protein sequence ID" value="ELT87810.1"/>
    <property type="molecule type" value="Genomic_DNA"/>
</dbReference>
<feature type="region of interest" description="Disordered" evidence="1">
    <location>
        <begin position="10"/>
        <end position="32"/>
    </location>
</feature>
<sequence length="463" mass="49983">MNVSFALTELRTDDRRLPPRHNPLEGHRHSQMSCRPLGDIGSGLSVPVPSILELEKLQRATQSHNTEMVTTCVPSSMYRSTQDTSVTYSGVPGPMPPSAVGPIPPQGPLHQTCSGDQWGSMAPPSYSTSIHGDMTAGHFGGCMPLGSACSFSHPTPPSSHGEMNTPPMQHQHPQQQQQQPLGLHDHSALTSLTPQSVISDTSHMSGLLHGGSPPRHDQVENLTEMALLGGTELCPSQPMRLPHKIESNPSDLLPLTLSSQMPPRTEGPPSELPLDRRPLPSDHHPRSTLDSSLPMVIPRYSNLSAELRFSDPPRHMLPPSPTLSNYPVTSANMALLDQGRSLSLTPSGYSLLSPTLIGSSPSASSLPSYLATSPSAMFSGSFLYPSYQTTFIRSPTDTSRSLDLMTSSEGGRLLPAISPPPPQQLGAEEQDKKIQQHIPEQMMVPRLPQEGDPSDPSAVWRPY</sequence>
<feature type="region of interest" description="Disordered" evidence="1">
    <location>
        <begin position="410"/>
        <end position="463"/>
    </location>
</feature>
<reference evidence="4" key="1">
    <citation type="submission" date="2012-12" db="EMBL/GenBank/DDBJ databases">
        <authorList>
            <person name="Hellsten U."/>
            <person name="Grimwood J."/>
            <person name="Chapman J.A."/>
            <person name="Shapiro H."/>
            <person name="Aerts A."/>
            <person name="Otillar R.P."/>
            <person name="Terry A.Y."/>
            <person name="Boore J.L."/>
            <person name="Simakov O."/>
            <person name="Marletaz F."/>
            <person name="Cho S.-J."/>
            <person name="Edsinger-Gonzales E."/>
            <person name="Havlak P."/>
            <person name="Kuo D.-H."/>
            <person name="Larsson T."/>
            <person name="Lv J."/>
            <person name="Arendt D."/>
            <person name="Savage R."/>
            <person name="Osoegawa K."/>
            <person name="de Jong P."/>
            <person name="Lindberg D.R."/>
            <person name="Seaver E.C."/>
            <person name="Weisblat D.A."/>
            <person name="Putnam N.H."/>
            <person name="Grigoriev I.V."/>
            <person name="Rokhsar D.S."/>
        </authorList>
    </citation>
    <scope>NUCLEOTIDE SEQUENCE</scope>
    <source>
        <strain evidence="4">I ESC-2004</strain>
    </source>
</reference>
<evidence type="ECO:0000256" key="1">
    <source>
        <dbReference type="SAM" id="MobiDB-lite"/>
    </source>
</evidence>
<feature type="compositionally biased region" description="Basic and acidic residues" evidence="1">
    <location>
        <begin position="273"/>
        <end position="287"/>
    </location>
</feature>
<reference evidence="3" key="3">
    <citation type="submission" date="2015-06" db="UniProtKB">
        <authorList>
            <consortium name="EnsemblMetazoa"/>
        </authorList>
    </citation>
    <scope>IDENTIFICATION</scope>
</reference>
<name>R7T8T6_CAPTE</name>